<gene>
    <name evidence="1" type="ORF">DPMN_000696</name>
</gene>
<sequence>MLLSLKSEQTVKKSIEEEMLLRKKNYNIKKVSSISDRPLPQHVTARKTSK</sequence>
<reference evidence="1" key="1">
    <citation type="journal article" date="2019" name="bioRxiv">
        <title>The Genome of the Zebra Mussel, Dreissena polymorpha: A Resource for Invasive Species Research.</title>
        <authorList>
            <person name="McCartney M.A."/>
            <person name="Auch B."/>
            <person name="Kono T."/>
            <person name="Mallez S."/>
            <person name="Zhang Y."/>
            <person name="Obille A."/>
            <person name="Becker A."/>
            <person name="Abrahante J.E."/>
            <person name="Garbe J."/>
            <person name="Badalamenti J.P."/>
            <person name="Herman A."/>
            <person name="Mangelson H."/>
            <person name="Liachko I."/>
            <person name="Sullivan S."/>
            <person name="Sone E.D."/>
            <person name="Koren S."/>
            <person name="Silverstein K.A.T."/>
            <person name="Beckman K.B."/>
            <person name="Gohl D.M."/>
        </authorList>
    </citation>
    <scope>NUCLEOTIDE SEQUENCE</scope>
    <source>
        <strain evidence="1">Duluth1</strain>
        <tissue evidence="1">Whole animal</tissue>
    </source>
</reference>
<protein>
    <submittedName>
        <fullName evidence="1">Uncharacterized protein</fullName>
    </submittedName>
</protein>
<evidence type="ECO:0000313" key="2">
    <source>
        <dbReference type="Proteomes" id="UP000828390"/>
    </source>
</evidence>
<dbReference type="Proteomes" id="UP000828390">
    <property type="component" value="Unassembled WGS sequence"/>
</dbReference>
<organism evidence="1 2">
    <name type="scientific">Dreissena polymorpha</name>
    <name type="common">Zebra mussel</name>
    <name type="synonym">Mytilus polymorpha</name>
    <dbReference type="NCBI Taxonomy" id="45954"/>
    <lineage>
        <taxon>Eukaryota</taxon>
        <taxon>Metazoa</taxon>
        <taxon>Spiralia</taxon>
        <taxon>Lophotrochozoa</taxon>
        <taxon>Mollusca</taxon>
        <taxon>Bivalvia</taxon>
        <taxon>Autobranchia</taxon>
        <taxon>Heteroconchia</taxon>
        <taxon>Euheterodonta</taxon>
        <taxon>Imparidentia</taxon>
        <taxon>Neoheterodontei</taxon>
        <taxon>Myida</taxon>
        <taxon>Dreissenoidea</taxon>
        <taxon>Dreissenidae</taxon>
        <taxon>Dreissena</taxon>
    </lineage>
</organism>
<accession>A0A9D4MGC2</accession>
<comment type="caution">
    <text evidence="1">The sequence shown here is derived from an EMBL/GenBank/DDBJ whole genome shotgun (WGS) entry which is preliminary data.</text>
</comment>
<reference evidence="1" key="2">
    <citation type="submission" date="2020-11" db="EMBL/GenBank/DDBJ databases">
        <authorList>
            <person name="McCartney M.A."/>
            <person name="Auch B."/>
            <person name="Kono T."/>
            <person name="Mallez S."/>
            <person name="Becker A."/>
            <person name="Gohl D.M."/>
            <person name="Silverstein K.A.T."/>
            <person name="Koren S."/>
            <person name="Bechman K.B."/>
            <person name="Herman A."/>
            <person name="Abrahante J.E."/>
            <person name="Garbe J."/>
        </authorList>
    </citation>
    <scope>NUCLEOTIDE SEQUENCE</scope>
    <source>
        <strain evidence="1">Duluth1</strain>
        <tissue evidence="1">Whole animal</tissue>
    </source>
</reference>
<evidence type="ECO:0000313" key="1">
    <source>
        <dbReference type="EMBL" id="KAH3876845.1"/>
    </source>
</evidence>
<proteinExistence type="predicted"/>
<dbReference type="EMBL" id="JAIWYP010000001">
    <property type="protein sequence ID" value="KAH3876845.1"/>
    <property type="molecule type" value="Genomic_DNA"/>
</dbReference>
<name>A0A9D4MGC2_DREPO</name>
<dbReference type="AlphaFoldDB" id="A0A9D4MGC2"/>
<keyword evidence="2" id="KW-1185">Reference proteome</keyword>